<evidence type="ECO:0000313" key="1">
    <source>
        <dbReference type="EMBL" id="HGM59078.1"/>
    </source>
</evidence>
<dbReference type="AlphaFoldDB" id="A0A7C4DAM4"/>
<name>A0A7C4DAM4_STAMA</name>
<sequence length="167" mass="19633">MISKYFKDILDKMLGNYSIQGVYDYVDPTLPHGIYIYDQHSDKWIKISINGFFKPALDGIYVIYFDNAKCGACRVYDLFWFPFVKLIGNYRNVYYVITLCEWFARNCGEESAIETFKYYDVHASPTTMLLLVRNGNIFSKEKIEGIKRMHELSEIIENFAKKHSVEI</sequence>
<gene>
    <name evidence="1" type="ORF">ENU14_05815</name>
</gene>
<proteinExistence type="predicted"/>
<protein>
    <recommendedName>
        <fullName evidence="2">Thioredoxin</fullName>
    </recommendedName>
</protein>
<dbReference type="InterPro" id="IPR036249">
    <property type="entry name" value="Thioredoxin-like_sf"/>
</dbReference>
<dbReference type="EMBL" id="DTBJ01000051">
    <property type="protein sequence ID" value="HGM59078.1"/>
    <property type="molecule type" value="Genomic_DNA"/>
</dbReference>
<comment type="caution">
    <text evidence="1">The sequence shown here is derived from an EMBL/GenBank/DDBJ whole genome shotgun (WGS) entry which is preliminary data.</text>
</comment>
<reference evidence="1" key="1">
    <citation type="journal article" date="2020" name="mSystems">
        <title>Genome- and Community-Level Interaction Insights into Carbon Utilization and Element Cycling Functions of Hydrothermarchaeota in Hydrothermal Sediment.</title>
        <authorList>
            <person name="Zhou Z."/>
            <person name="Liu Y."/>
            <person name="Xu W."/>
            <person name="Pan J."/>
            <person name="Luo Z.H."/>
            <person name="Li M."/>
        </authorList>
    </citation>
    <scope>NUCLEOTIDE SEQUENCE [LARGE SCALE GENOMIC DNA]</scope>
    <source>
        <strain evidence="1">SpSt-642</strain>
    </source>
</reference>
<evidence type="ECO:0008006" key="2">
    <source>
        <dbReference type="Google" id="ProtNLM"/>
    </source>
</evidence>
<dbReference type="Gene3D" id="3.40.30.10">
    <property type="entry name" value="Glutaredoxin"/>
    <property type="match status" value="1"/>
</dbReference>
<accession>A0A7C4DAM4</accession>
<organism evidence="1">
    <name type="scientific">Staphylothermus marinus</name>
    <dbReference type="NCBI Taxonomy" id="2280"/>
    <lineage>
        <taxon>Archaea</taxon>
        <taxon>Thermoproteota</taxon>
        <taxon>Thermoprotei</taxon>
        <taxon>Desulfurococcales</taxon>
        <taxon>Desulfurococcaceae</taxon>
        <taxon>Staphylothermus</taxon>
    </lineage>
</organism>
<dbReference type="SUPFAM" id="SSF52833">
    <property type="entry name" value="Thioredoxin-like"/>
    <property type="match status" value="1"/>
</dbReference>